<reference evidence="2" key="1">
    <citation type="submission" date="2021-01" db="EMBL/GenBank/DDBJ databases">
        <title>Fulvivirga kasyanovii gen. nov., sp nov., a novel member of the phylum Bacteroidetes isolated from seawater in a mussel farm.</title>
        <authorList>
            <person name="Zhao L.-H."/>
            <person name="Wang Z.-J."/>
        </authorList>
    </citation>
    <scope>NUCLEOTIDE SEQUENCE</scope>
    <source>
        <strain evidence="2">2943</strain>
    </source>
</reference>
<sequence length="428" mass="48366">MFIPSLETLDHSQIRAFQLRELKKLLTYVSESSPFYISLFKQADIMVDDINSFTDFERIPPTDKSNLQQFQKDFWCVSTDKILDYCSTSGTEGRPVIVPLTSNDLDRLAYNESTSLTCANGSDKDIYQLTTTIDRQFMAGYAYALGVKAMGAGMVRVGPGLPELQWRMINEIKPTALIIVPSFLNKIIDYALANDIDFQSSSITKAVCIGEPIRHANFELNAIGKRITEKWNINLYSTYASTEMGTAFTECEAGRGGHLRPELLIAEILDDNNQPVKPGETGELTITTLGVEAMPLIRFKTGDICYMDYEPCSCGRNTSRLSPILGRKYQLIKYKGTTCYPPAIFDLLDAERDILHYQVVVEFDEFGNDLLKVLYCGRAGFESGLLYKKFKAILRVTPELYEVSEEVLVARVYPKTSRKPLKFMDMRK</sequence>
<comment type="caution">
    <text evidence="2">The sequence shown here is derived from an EMBL/GenBank/DDBJ whole genome shotgun (WGS) entry which is preliminary data.</text>
</comment>
<organism evidence="2 3">
    <name type="scientific">Fulvivirga sediminis</name>
    <dbReference type="NCBI Taxonomy" id="2803949"/>
    <lineage>
        <taxon>Bacteria</taxon>
        <taxon>Pseudomonadati</taxon>
        <taxon>Bacteroidota</taxon>
        <taxon>Cytophagia</taxon>
        <taxon>Cytophagales</taxon>
        <taxon>Fulvivirgaceae</taxon>
        <taxon>Fulvivirga</taxon>
    </lineage>
</organism>
<dbReference type="AlphaFoldDB" id="A0A937F6V7"/>
<dbReference type="PANTHER" id="PTHR43845">
    <property type="entry name" value="BLR5969 PROTEIN"/>
    <property type="match status" value="1"/>
</dbReference>
<protein>
    <submittedName>
        <fullName evidence="2">AMP-binding protein</fullName>
    </submittedName>
</protein>
<dbReference type="InterPro" id="IPR042099">
    <property type="entry name" value="ANL_N_sf"/>
</dbReference>
<dbReference type="Pfam" id="PF00501">
    <property type="entry name" value="AMP-binding"/>
    <property type="match status" value="1"/>
</dbReference>
<dbReference type="EMBL" id="JAESIY010000006">
    <property type="protein sequence ID" value="MBL3656825.1"/>
    <property type="molecule type" value="Genomic_DNA"/>
</dbReference>
<dbReference type="SUPFAM" id="SSF56801">
    <property type="entry name" value="Acetyl-CoA synthetase-like"/>
    <property type="match status" value="1"/>
</dbReference>
<evidence type="ECO:0000313" key="2">
    <source>
        <dbReference type="EMBL" id="MBL3656825.1"/>
    </source>
</evidence>
<accession>A0A937F6V7</accession>
<dbReference type="Proteomes" id="UP000659388">
    <property type="component" value="Unassembled WGS sequence"/>
</dbReference>
<evidence type="ECO:0000313" key="3">
    <source>
        <dbReference type="Proteomes" id="UP000659388"/>
    </source>
</evidence>
<proteinExistence type="predicted"/>
<evidence type="ECO:0000259" key="1">
    <source>
        <dbReference type="Pfam" id="PF00501"/>
    </source>
</evidence>
<name>A0A937F6V7_9BACT</name>
<dbReference type="RefSeq" id="WP_202244622.1">
    <property type="nucleotide sequence ID" value="NZ_JAESIY010000006.1"/>
</dbReference>
<dbReference type="PANTHER" id="PTHR43845:SF1">
    <property type="entry name" value="BLR5969 PROTEIN"/>
    <property type="match status" value="1"/>
</dbReference>
<keyword evidence="3" id="KW-1185">Reference proteome</keyword>
<gene>
    <name evidence="2" type="ORF">JL102_11830</name>
</gene>
<feature type="domain" description="AMP-dependent synthetase/ligase" evidence="1">
    <location>
        <begin position="78"/>
        <end position="288"/>
    </location>
</feature>
<dbReference type="Gene3D" id="3.40.50.12780">
    <property type="entry name" value="N-terminal domain of ligase-like"/>
    <property type="match status" value="1"/>
</dbReference>
<dbReference type="InterPro" id="IPR000873">
    <property type="entry name" value="AMP-dep_synth/lig_dom"/>
</dbReference>